<comment type="caution">
    <text evidence="1">The sequence shown here is derived from an EMBL/GenBank/DDBJ whole genome shotgun (WGS) entry which is preliminary data.</text>
</comment>
<sequence>MTWSATHFPAAMRSLNPSTRAKAIEIANDLLNQGDMDKHEVIATSIAEARKWARRGYADTDRNGTYMPRRF</sequence>
<dbReference type="RefSeq" id="WP_345267082.1">
    <property type="nucleotide sequence ID" value="NZ_BAABHB010000003.1"/>
</dbReference>
<name>A0ABP8KDQ9_9BACT</name>
<dbReference type="EMBL" id="BAABHB010000003">
    <property type="protein sequence ID" value="GAA4404887.1"/>
    <property type="molecule type" value="Genomic_DNA"/>
</dbReference>
<gene>
    <name evidence="1" type="ORF">GCM10023187_22730</name>
</gene>
<evidence type="ECO:0008006" key="3">
    <source>
        <dbReference type="Google" id="ProtNLM"/>
    </source>
</evidence>
<dbReference type="Proteomes" id="UP001500936">
    <property type="component" value="Unassembled WGS sequence"/>
</dbReference>
<evidence type="ECO:0000313" key="1">
    <source>
        <dbReference type="EMBL" id="GAA4404887.1"/>
    </source>
</evidence>
<organism evidence="1 2">
    <name type="scientific">Nibrella viscosa</name>
    <dbReference type="NCBI Taxonomy" id="1084524"/>
    <lineage>
        <taxon>Bacteria</taxon>
        <taxon>Pseudomonadati</taxon>
        <taxon>Bacteroidota</taxon>
        <taxon>Cytophagia</taxon>
        <taxon>Cytophagales</taxon>
        <taxon>Spirosomataceae</taxon>
        <taxon>Nibrella</taxon>
    </lineage>
</organism>
<protein>
    <recommendedName>
        <fullName evidence="3">DUF2188 domain-containing protein</fullName>
    </recommendedName>
</protein>
<reference evidence="2" key="1">
    <citation type="journal article" date="2019" name="Int. J. Syst. Evol. Microbiol.">
        <title>The Global Catalogue of Microorganisms (GCM) 10K type strain sequencing project: providing services to taxonomists for standard genome sequencing and annotation.</title>
        <authorList>
            <consortium name="The Broad Institute Genomics Platform"/>
            <consortium name="The Broad Institute Genome Sequencing Center for Infectious Disease"/>
            <person name="Wu L."/>
            <person name="Ma J."/>
        </authorList>
    </citation>
    <scope>NUCLEOTIDE SEQUENCE [LARGE SCALE GENOMIC DNA]</scope>
    <source>
        <strain evidence="2">JCM 17925</strain>
    </source>
</reference>
<evidence type="ECO:0000313" key="2">
    <source>
        <dbReference type="Proteomes" id="UP001500936"/>
    </source>
</evidence>
<keyword evidence="2" id="KW-1185">Reference proteome</keyword>
<accession>A0ABP8KDQ9</accession>
<proteinExistence type="predicted"/>